<dbReference type="SUPFAM" id="SSF50965">
    <property type="entry name" value="Galactose oxidase, central domain"/>
    <property type="match status" value="1"/>
</dbReference>
<dbReference type="OrthoDB" id="540004at2759"/>
<feature type="transmembrane region" description="Helical" evidence="4">
    <location>
        <begin position="391"/>
        <end position="412"/>
    </location>
</feature>
<feature type="compositionally biased region" description="Basic and acidic residues" evidence="3">
    <location>
        <begin position="445"/>
        <end position="455"/>
    </location>
</feature>
<feature type="region of interest" description="Disordered" evidence="3">
    <location>
        <begin position="354"/>
        <end position="388"/>
    </location>
</feature>
<evidence type="ECO:0000313" key="6">
    <source>
        <dbReference type="Proteomes" id="UP000019484"/>
    </source>
</evidence>
<keyword evidence="4" id="KW-1133">Transmembrane helix</keyword>
<proteinExistence type="predicted"/>
<protein>
    <recommendedName>
        <fullName evidence="7">Kelch repeat protein</fullName>
    </recommendedName>
</protein>
<sequence>MRLVRQPILFYDKPNNVVRRYGGWPYGPVDFDSEVWSFEAGSTVVNWVNNTSGDIDPATNGLSLDSQGPFASANAFSDSTFFNLGGNIIDPDSLPNMTVLSGLVTQDFSSTTWSNQSTDLADQSGFRTQARAVHAPNFGDGGFLVVVGGEAPPTEASVYETGSAMVDMSVITLYDIATATWFTQEATGDVPPPRSEFCAVGAASSDGRYFELFVYGGSTNSTLDLNHADDEGYLNVYALSFPAFRWFKSPDSTPVRRACHTCSVIGNRQMVSVGGRLPSSLQTLGQEKDPWASGIGVFDMTEFAWADHYDAAAEAYESPDVVKEYYASSYQEPSWDPSSQALASIFAYTANKSSTDAGNATSPGNSSISSSNGNGTHTASDSSSGTSHTGAVAGGVVGGVVGVAAIVGLLYWMAHRRHSRKALDEKGYDLEPVTPVEAPASSTIHEAESKSRSELDGLAPRPTTVFELPVDDNGAELRSGR</sequence>
<dbReference type="InterPro" id="IPR011043">
    <property type="entry name" value="Gal_Oxase/kelch_b-propeller"/>
</dbReference>
<gene>
    <name evidence="5" type="ORF">A1O1_02246</name>
</gene>
<dbReference type="AlphaFoldDB" id="W9YMV5"/>
<feature type="compositionally biased region" description="Polar residues" evidence="3">
    <location>
        <begin position="376"/>
        <end position="388"/>
    </location>
</feature>
<reference evidence="5 6" key="1">
    <citation type="submission" date="2013-03" db="EMBL/GenBank/DDBJ databases">
        <title>The Genome Sequence of Capronia coronata CBS 617.96.</title>
        <authorList>
            <consortium name="The Broad Institute Genomics Platform"/>
            <person name="Cuomo C."/>
            <person name="de Hoog S."/>
            <person name="Gorbushina A."/>
            <person name="Walker B."/>
            <person name="Young S.K."/>
            <person name="Zeng Q."/>
            <person name="Gargeya S."/>
            <person name="Fitzgerald M."/>
            <person name="Haas B."/>
            <person name="Abouelleil A."/>
            <person name="Allen A.W."/>
            <person name="Alvarado L."/>
            <person name="Arachchi H.M."/>
            <person name="Berlin A.M."/>
            <person name="Chapman S.B."/>
            <person name="Gainer-Dewar J."/>
            <person name="Goldberg J."/>
            <person name="Griggs A."/>
            <person name="Gujja S."/>
            <person name="Hansen M."/>
            <person name="Howarth C."/>
            <person name="Imamovic A."/>
            <person name="Ireland A."/>
            <person name="Larimer J."/>
            <person name="McCowan C."/>
            <person name="Murphy C."/>
            <person name="Pearson M."/>
            <person name="Poon T.W."/>
            <person name="Priest M."/>
            <person name="Roberts A."/>
            <person name="Saif S."/>
            <person name="Shea T."/>
            <person name="Sisk P."/>
            <person name="Sykes S."/>
            <person name="Wortman J."/>
            <person name="Nusbaum C."/>
            <person name="Birren B."/>
        </authorList>
    </citation>
    <scope>NUCLEOTIDE SEQUENCE [LARGE SCALE GENOMIC DNA]</scope>
    <source>
        <strain evidence="5 6">CBS 617.96</strain>
    </source>
</reference>
<keyword evidence="1" id="KW-0880">Kelch repeat</keyword>
<keyword evidence="4" id="KW-0812">Transmembrane</keyword>
<evidence type="ECO:0000256" key="3">
    <source>
        <dbReference type="SAM" id="MobiDB-lite"/>
    </source>
</evidence>
<name>W9YMV5_9EURO</name>
<dbReference type="PANTHER" id="PTHR46093">
    <property type="entry name" value="ACYL-COA-BINDING DOMAIN-CONTAINING PROTEIN 5"/>
    <property type="match status" value="1"/>
</dbReference>
<feature type="compositionally biased region" description="Low complexity" evidence="3">
    <location>
        <begin position="362"/>
        <end position="375"/>
    </location>
</feature>
<evidence type="ECO:0000256" key="2">
    <source>
        <dbReference type="ARBA" id="ARBA00022737"/>
    </source>
</evidence>
<dbReference type="Gene3D" id="2.120.10.80">
    <property type="entry name" value="Kelch-type beta propeller"/>
    <property type="match status" value="1"/>
</dbReference>
<feature type="region of interest" description="Disordered" evidence="3">
    <location>
        <begin position="433"/>
        <end position="481"/>
    </location>
</feature>
<dbReference type="PANTHER" id="PTHR46093:SF18">
    <property type="entry name" value="FIBRONECTIN TYPE-III DOMAIN-CONTAINING PROTEIN"/>
    <property type="match status" value="1"/>
</dbReference>
<organism evidence="5 6">
    <name type="scientific">Capronia coronata CBS 617.96</name>
    <dbReference type="NCBI Taxonomy" id="1182541"/>
    <lineage>
        <taxon>Eukaryota</taxon>
        <taxon>Fungi</taxon>
        <taxon>Dikarya</taxon>
        <taxon>Ascomycota</taxon>
        <taxon>Pezizomycotina</taxon>
        <taxon>Eurotiomycetes</taxon>
        <taxon>Chaetothyriomycetidae</taxon>
        <taxon>Chaetothyriales</taxon>
        <taxon>Herpotrichiellaceae</taxon>
        <taxon>Capronia</taxon>
    </lineage>
</organism>
<evidence type="ECO:0000313" key="5">
    <source>
        <dbReference type="EMBL" id="EXJ93853.1"/>
    </source>
</evidence>
<dbReference type="RefSeq" id="XP_007721347.1">
    <property type="nucleotide sequence ID" value="XM_007723157.1"/>
</dbReference>
<dbReference type="HOGENOM" id="CLU_012508_3_0_1"/>
<evidence type="ECO:0000256" key="1">
    <source>
        <dbReference type="ARBA" id="ARBA00022441"/>
    </source>
</evidence>
<keyword evidence="6" id="KW-1185">Reference proteome</keyword>
<evidence type="ECO:0008006" key="7">
    <source>
        <dbReference type="Google" id="ProtNLM"/>
    </source>
</evidence>
<accession>W9YMV5</accession>
<comment type="caution">
    <text evidence="5">The sequence shown here is derived from an EMBL/GenBank/DDBJ whole genome shotgun (WGS) entry which is preliminary data.</text>
</comment>
<dbReference type="STRING" id="1182541.W9YMV5"/>
<dbReference type="Proteomes" id="UP000019484">
    <property type="component" value="Unassembled WGS sequence"/>
</dbReference>
<dbReference type="InterPro" id="IPR015915">
    <property type="entry name" value="Kelch-typ_b-propeller"/>
</dbReference>
<dbReference type="GeneID" id="19157146"/>
<keyword evidence="4" id="KW-0472">Membrane</keyword>
<dbReference type="EMBL" id="AMWN01000002">
    <property type="protein sequence ID" value="EXJ93853.1"/>
    <property type="molecule type" value="Genomic_DNA"/>
</dbReference>
<evidence type="ECO:0000256" key="4">
    <source>
        <dbReference type="SAM" id="Phobius"/>
    </source>
</evidence>
<dbReference type="eggNOG" id="ENOG502SMKA">
    <property type="taxonomic scope" value="Eukaryota"/>
</dbReference>
<keyword evidence="2" id="KW-0677">Repeat</keyword>